<organism evidence="2 3">
    <name type="scientific">Cerrena zonata</name>
    <dbReference type="NCBI Taxonomy" id="2478898"/>
    <lineage>
        <taxon>Eukaryota</taxon>
        <taxon>Fungi</taxon>
        <taxon>Dikarya</taxon>
        <taxon>Basidiomycota</taxon>
        <taxon>Agaricomycotina</taxon>
        <taxon>Agaricomycetes</taxon>
        <taxon>Polyporales</taxon>
        <taxon>Cerrenaceae</taxon>
        <taxon>Cerrena</taxon>
    </lineage>
</organism>
<feature type="region of interest" description="Disordered" evidence="1">
    <location>
        <begin position="81"/>
        <end position="114"/>
    </location>
</feature>
<accession>A0AAW0GW17</accession>
<proteinExistence type="predicted"/>
<name>A0AAW0GW17_9APHY</name>
<protein>
    <submittedName>
        <fullName evidence="2">Uncharacterized protein</fullName>
    </submittedName>
</protein>
<evidence type="ECO:0000256" key="1">
    <source>
        <dbReference type="SAM" id="MobiDB-lite"/>
    </source>
</evidence>
<keyword evidence="3" id="KW-1185">Reference proteome</keyword>
<gene>
    <name evidence="2" type="ORF">QCA50_001013</name>
</gene>
<dbReference type="Proteomes" id="UP001385951">
    <property type="component" value="Unassembled WGS sequence"/>
</dbReference>
<sequence>MLRPSQTEEQFDTNFLSARPPVILSRENSSSTLSGSFVTARDELPPYIPESVLYHAGQISRSESSLGLSGLEVDTHHVYPVSTELNDSSPNWGTPQGSPAPSIWYPPAEVLSDD</sequence>
<evidence type="ECO:0000313" key="3">
    <source>
        <dbReference type="Proteomes" id="UP001385951"/>
    </source>
</evidence>
<evidence type="ECO:0000313" key="2">
    <source>
        <dbReference type="EMBL" id="KAK7696359.1"/>
    </source>
</evidence>
<dbReference type="AlphaFoldDB" id="A0AAW0GW17"/>
<comment type="caution">
    <text evidence="2">The sequence shown here is derived from an EMBL/GenBank/DDBJ whole genome shotgun (WGS) entry which is preliminary data.</text>
</comment>
<dbReference type="EMBL" id="JASBNA010000001">
    <property type="protein sequence ID" value="KAK7696359.1"/>
    <property type="molecule type" value="Genomic_DNA"/>
</dbReference>
<reference evidence="2 3" key="1">
    <citation type="submission" date="2022-09" db="EMBL/GenBank/DDBJ databases">
        <authorList>
            <person name="Palmer J.M."/>
        </authorList>
    </citation>
    <scope>NUCLEOTIDE SEQUENCE [LARGE SCALE GENOMIC DNA]</scope>
    <source>
        <strain evidence="2 3">DSM 7382</strain>
    </source>
</reference>
<feature type="compositionally biased region" description="Polar residues" evidence="1">
    <location>
        <begin position="83"/>
        <end position="99"/>
    </location>
</feature>